<organism evidence="10 11">
    <name type="scientific">Nitrosomonas ureae</name>
    <dbReference type="NCBI Taxonomy" id="44577"/>
    <lineage>
        <taxon>Bacteria</taxon>
        <taxon>Pseudomonadati</taxon>
        <taxon>Pseudomonadota</taxon>
        <taxon>Betaproteobacteria</taxon>
        <taxon>Nitrosomonadales</taxon>
        <taxon>Nitrosomonadaceae</taxon>
        <taxon>Nitrosomonas</taxon>
    </lineage>
</organism>
<proteinExistence type="inferred from homology"/>
<dbReference type="FunFam" id="1.20.120.330:FF:000005">
    <property type="entry name" value="Bifunctional glutamine synthetase adenylyltransferase/adenylyl-removing enzyme"/>
    <property type="match status" value="1"/>
</dbReference>
<accession>A0A285BWL2</accession>
<evidence type="ECO:0000256" key="2">
    <source>
        <dbReference type="ARBA" id="ARBA00022695"/>
    </source>
</evidence>
<comment type="function">
    <text evidence="7">Involved in the regulation of glutamine synthetase GlnA, a key enzyme in the process to assimilate ammonia. When cellular nitrogen levels are high, the C-terminal adenylyl transferase (AT) inactivates GlnA by covalent transfer of an adenylyl group from ATP to specific tyrosine residue of GlnA, thus reducing its activity. Conversely, when nitrogen levels are low, the N-terminal adenylyl removase (AR) activates GlnA by removing the adenylyl group by phosphorolysis, increasing its activity. The regulatory region of GlnE binds the signal transduction protein PII (GlnB) which indicates the nitrogen status of the cell.</text>
</comment>
<dbReference type="HAMAP" id="MF_00802">
    <property type="entry name" value="GlnE"/>
    <property type="match status" value="1"/>
</dbReference>
<dbReference type="GO" id="GO:0000820">
    <property type="term" value="P:regulation of glutamine family amino acid metabolic process"/>
    <property type="evidence" value="ECO:0007669"/>
    <property type="project" value="UniProtKB-UniRule"/>
</dbReference>
<evidence type="ECO:0000256" key="5">
    <source>
        <dbReference type="ARBA" id="ARBA00022842"/>
    </source>
</evidence>
<dbReference type="GO" id="GO:0016874">
    <property type="term" value="F:ligase activity"/>
    <property type="evidence" value="ECO:0007669"/>
    <property type="project" value="UniProtKB-KW"/>
</dbReference>
<reference evidence="10 11" key="1">
    <citation type="submission" date="2017-08" db="EMBL/GenBank/DDBJ databases">
        <authorList>
            <person name="de Groot N.N."/>
        </authorList>
    </citation>
    <scope>NUCLEOTIDE SEQUENCE [LARGE SCALE GENOMIC DNA]</scope>
    <source>
        <strain evidence="10 11">Nm15</strain>
    </source>
</reference>
<dbReference type="CDD" id="cd05401">
    <property type="entry name" value="NT_GlnE_GlnD_like"/>
    <property type="match status" value="2"/>
</dbReference>
<sequence length="935" mass="107312">MDTTDHSPDAALAAALPFSRYAQRLLESEPAQKNILLKTLQFPLQKVEMQTFLASYAKHITDEQTLHSVLRNLRKQTLLRLFIRDINGQADLYEVMRCMTELAEVTINSALQYHENWMTQPDRFGLPRGEHSHSIQHLLVVAMGKLGGGELNVSSDVDLIFVYPEEGETDGAKSISNHEFFARLGRKLIASLNDFTVDGYVFRVDMRLRPHGENSPLAISFPMLEEYFIKQGREWERHAWIKGRIIAGDADAETQSTLMEKIVRPFVFRKYLDFNAYAAMRSLHAQLRKEVERREMHDNIKLGPGGIREIEFITQVFQLIRGGRDVDLCIRPTLSVLQRLKKKQQLPEQAVTELIQAYHFLRKLEHRLQYLDDQQTQTLPLNPDDQQLIASSMGFRNYVDFMHQLDIHRRDVTRHFELIFAAPKKSRTHDTLAYLWQTKAQDTSQTEAAASQLSTMGFTEPEKVSERLRLFYHSTFYHQLPEFNRQQINTLVPLLIEAVAKLPPVEITLERMLRLLEKISAQTSYLALLLEHPHTLQRVAELASISQWASDYLGRHPILMDELLRHNVPHPAPDWTALNRDLVYQLNHVNNPKNDVIEWQMDVLRHFQHAQVFRLLVTDLEGSLLLETLSDHLTALADLILDNILKLAWAGLKKRHRETPAFAIIGYGKLGGKELGYASDLDMIFLYQDDHPDAAEIYTKLGQSINAWLTRHTSAGLLYETDLRLRPNGATGLLVSSMEAFAQYQHEQAWVWEHQALTRARFVVGDPHAGKVFENTRKEILCKARNVTQLKQEILKMREKMRDVHPNPTALFDIKHDRGGIIDVEFIVQYLVLGYACQYPQLTGNIGNIALLKLAGELGLISTNTAEQVRSAYREFRRIQHRLRLNDDADMTGNAPNDGQTQKFARVDGSHLKDDRTAVLALWEEVFGQQSNPPG</sequence>
<evidence type="ECO:0000256" key="6">
    <source>
        <dbReference type="ARBA" id="ARBA00023268"/>
    </source>
</evidence>
<comment type="catalytic activity">
    <reaction evidence="7">
        <text>[glutamine synthetase]-O(4)-(5'-adenylyl)-L-tyrosine + phosphate = [glutamine synthetase]-L-tyrosine + ADP</text>
        <dbReference type="Rhea" id="RHEA:43716"/>
        <dbReference type="Rhea" id="RHEA-COMP:10660"/>
        <dbReference type="Rhea" id="RHEA-COMP:10661"/>
        <dbReference type="ChEBI" id="CHEBI:43474"/>
        <dbReference type="ChEBI" id="CHEBI:46858"/>
        <dbReference type="ChEBI" id="CHEBI:83624"/>
        <dbReference type="ChEBI" id="CHEBI:456216"/>
        <dbReference type="EC" id="2.7.7.89"/>
    </reaction>
</comment>
<comment type="cofactor">
    <cofactor evidence="7">
        <name>Mg(2+)</name>
        <dbReference type="ChEBI" id="CHEBI:18420"/>
    </cofactor>
</comment>
<keyword evidence="5 7" id="KW-0460">Magnesium</keyword>
<dbReference type="Gene3D" id="1.20.120.330">
    <property type="entry name" value="Nucleotidyltransferases domain 2"/>
    <property type="match status" value="2"/>
</dbReference>
<dbReference type="GO" id="GO:0047388">
    <property type="term" value="F:[glutamine synthetase]-adenylyl-L-tyrosine phosphorylase activity"/>
    <property type="evidence" value="ECO:0007669"/>
    <property type="project" value="UniProtKB-EC"/>
</dbReference>
<dbReference type="Pfam" id="PF03710">
    <property type="entry name" value="GlnE"/>
    <property type="match status" value="2"/>
</dbReference>
<dbReference type="RefSeq" id="WP_096292244.1">
    <property type="nucleotide sequence ID" value="NZ_LT907782.1"/>
</dbReference>
<dbReference type="GO" id="GO:0005524">
    <property type="term" value="F:ATP binding"/>
    <property type="evidence" value="ECO:0007669"/>
    <property type="project" value="UniProtKB-UniRule"/>
</dbReference>
<keyword evidence="6 7" id="KW-0511">Multifunctional enzyme</keyword>
<dbReference type="Gene3D" id="3.30.460.10">
    <property type="entry name" value="Beta Polymerase, domain 2"/>
    <property type="match status" value="2"/>
</dbReference>
<keyword evidence="10" id="KW-0436">Ligase</keyword>
<comment type="similarity">
    <text evidence="7">Belongs to the GlnE family.</text>
</comment>
<dbReference type="OrthoDB" id="9759366at2"/>
<feature type="region of interest" description="Adenylyl removase" evidence="7">
    <location>
        <begin position="1"/>
        <end position="424"/>
    </location>
</feature>
<dbReference type="FunFam" id="3.30.460.10:FF:000009">
    <property type="entry name" value="Bifunctional glutamine synthetase adenylyltransferase/adenylyl-removing enzyme"/>
    <property type="match status" value="1"/>
</dbReference>
<dbReference type="SUPFAM" id="SSF81593">
    <property type="entry name" value="Nucleotidyltransferase substrate binding subunit/domain"/>
    <property type="match status" value="2"/>
</dbReference>
<dbReference type="Gene3D" id="1.20.120.1510">
    <property type="match status" value="1"/>
</dbReference>
<protein>
    <recommendedName>
        <fullName evidence="7">Bifunctional glutamine synthetase adenylyltransferase/adenylyl-removing enzyme</fullName>
    </recommendedName>
    <alternativeName>
        <fullName evidence="7">ATP:glutamine synthetase adenylyltransferase</fullName>
    </alternativeName>
    <alternativeName>
        <fullName evidence="7">ATase</fullName>
    </alternativeName>
    <domain>
        <recommendedName>
            <fullName evidence="7">Glutamine synthetase adenylyl-L-tyrosine phosphorylase</fullName>
            <ecNumber evidence="7">2.7.7.89</ecNumber>
        </recommendedName>
        <alternativeName>
            <fullName evidence="7">Adenylyl removase</fullName>
            <shortName evidence="7">AR</shortName>
            <shortName evidence="7">AT-N</shortName>
        </alternativeName>
    </domain>
    <domain>
        <recommendedName>
            <fullName evidence="7">Glutamine synthetase adenylyl transferase</fullName>
            <ecNumber evidence="7">2.7.7.42</ecNumber>
        </recommendedName>
        <alternativeName>
            <fullName evidence="7">Adenylyl transferase</fullName>
            <shortName evidence="7">AT</shortName>
            <shortName evidence="7">AT-C</shortName>
        </alternativeName>
    </domain>
</protein>
<keyword evidence="1 7" id="KW-0808">Transferase</keyword>
<evidence type="ECO:0000256" key="4">
    <source>
        <dbReference type="ARBA" id="ARBA00022840"/>
    </source>
</evidence>
<dbReference type="GO" id="GO:0005829">
    <property type="term" value="C:cytosol"/>
    <property type="evidence" value="ECO:0007669"/>
    <property type="project" value="TreeGrafter"/>
</dbReference>
<feature type="domain" description="Glutamate-ammonia ligase adenylyltransferase repeated" evidence="8">
    <location>
        <begin position="12"/>
        <end position="255"/>
    </location>
</feature>
<keyword evidence="3 7" id="KW-0547">Nucleotide-binding</keyword>
<feature type="domain" description="Glutamate-ammonia ligase adenylyltransferase repeated" evidence="8">
    <location>
        <begin position="537"/>
        <end position="775"/>
    </location>
</feature>
<dbReference type="InterPro" id="IPR005190">
    <property type="entry name" value="GlnE_rpt_dom"/>
</dbReference>
<dbReference type="EC" id="2.7.7.89" evidence="7"/>
<dbReference type="InterPro" id="IPR023057">
    <property type="entry name" value="GlnE"/>
</dbReference>
<evidence type="ECO:0000313" key="10">
    <source>
        <dbReference type="EMBL" id="SNX59485.1"/>
    </source>
</evidence>
<evidence type="ECO:0000256" key="1">
    <source>
        <dbReference type="ARBA" id="ARBA00022679"/>
    </source>
</evidence>
<dbReference type="EMBL" id="LT907782">
    <property type="protein sequence ID" value="SNX59485.1"/>
    <property type="molecule type" value="Genomic_DNA"/>
</dbReference>
<dbReference type="Pfam" id="PF08335">
    <property type="entry name" value="GlnD_UR_UTase"/>
    <property type="match status" value="2"/>
</dbReference>
<dbReference type="EC" id="2.7.7.42" evidence="7"/>
<evidence type="ECO:0000259" key="9">
    <source>
        <dbReference type="Pfam" id="PF08335"/>
    </source>
</evidence>
<feature type="domain" description="PII-uridylyltransferase/Glutamine-synthetase adenylyltransferase" evidence="9">
    <location>
        <begin position="282"/>
        <end position="420"/>
    </location>
</feature>
<dbReference type="InterPro" id="IPR043519">
    <property type="entry name" value="NT_sf"/>
</dbReference>
<name>A0A285BWL2_9PROT</name>
<keyword evidence="2 7" id="KW-0548">Nucleotidyltransferase</keyword>
<dbReference type="SUPFAM" id="SSF81301">
    <property type="entry name" value="Nucleotidyltransferase"/>
    <property type="match status" value="2"/>
</dbReference>
<keyword evidence="4 7" id="KW-0067">ATP-binding</keyword>
<gene>
    <name evidence="7" type="primary">glnE</name>
    <name evidence="10" type="ORF">SAMN06296273_0932</name>
</gene>
<dbReference type="Proteomes" id="UP000242498">
    <property type="component" value="Chromosome I"/>
</dbReference>
<dbReference type="PANTHER" id="PTHR30621:SF0">
    <property type="entry name" value="BIFUNCTIONAL GLUTAMINE SYNTHETASE ADENYLYLTRANSFERASE_ADENYLYL-REMOVING ENZYME"/>
    <property type="match status" value="1"/>
</dbReference>
<dbReference type="GO" id="GO:0008882">
    <property type="term" value="F:[glutamate-ammonia-ligase] adenylyltransferase activity"/>
    <property type="evidence" value="ECO:0007669"/>
    <property type="project" value="UniProtKB-UniRule"/>
</dbReference>
<evidence type="ECO:0000313" key="11">
    <source>
        <dbReference type="Proteomes" id="UP000242498"/>
    </source>
</evidence>
<evidence type="ECO:0000259" key="8">
    <source>
        <dbReference type="Pfam" id="PF03710"/>
    </source>
</evidence>
<dbReference type="AlphaFoldDB" id="A0A285BWL2"/>
<dbReference type="NCBIfam" id="NF008292">
    <property type="entry name" value="PRK11072.1"/>
    <property type="match status" value="1"/>
</dbReference>
<comment type="catalytic activity">
    <reaction evidence="7">
        <text>[glutamine synthetase]-L-tyrosine + ATP = [glutamine synthetase]-O(4)-(5'-adenylyl)-L-tyrosine + diphosphate</text>
        <dbReference type="Rhea" id="RHEA:18589"/>
        <dbReference type="Rhea" id="RHEA-COMP:10660"/>
        <dbReference type="Rhea" id="RHEA-COMP:10661"/>
        <dbReference type="ChEBI" id="CHEBI:30616"/>
        <dbReference type="ChEBI" id="CHEBI:33019"/>
        <dbReference type="ChEBI" id="CHEBI:46858"/>
        <dbReference type="ChEBI" id="CHEBI:83624"/>
        <dbReference type="EC" id="2.7.7.42"/>
    </reaction>
</comment>
<feature type="region of interest" description="Adenylyl transferase" evidence="7">
    <location>
        <begin position="433"/>
        <end position="935"/>
    </location>
</feature>
<evidence type="ECO:0000256" key="3">
    <source>
        <dbReference type="ARBA" id="ARBA00022741"/>
    </source>
</evidence>
<dbReference type="GO" id="GO:0000287">
    <property type="term" value="F:magnesium ion binding"/>
    <property type="evidence" value="ECO:0007669"/>
    <property type="project" value="UniProtKB-UniRule"/>
</dbReference>
<feature type="domain" description="PII-uridylyltransferase/Glutamine-synthetase adenylyltransferase" evidence="9">
    <location>
        <begin position="797"/>
        <end position="927"/>
    </location>
</feature>
<dbReference type="PANTHER" id="PTHR30621">
    <property type="entry name" value="GLUTAMINE SYNTHETASE ADENYLYLTRANSFERASE"/>
    <property type="match status" value="1"/>
</dbReference>
<evidence type="ECO:0000256" key="7">
    <source>
        <dbReference type="HAMAP-Rule" id="MF_00802"/>
    </source>
</evidence>
<dbReference type="InterPro" id="IPR013546">
    <property type="entry name" value="PII_UdlTrfase/GS_AdlTrfase"/>
</dbReference>